<organism evidence="2 3">
    <name type="scientific">SAR86 cluster bacterium</name>
    <dbReference type="NCBI Taxonomy" id="2030880"/>
    <lineage>
        <taxon>Bacteria</taxon>
        <taxon>Pseudomonadati</taxon>
        <taxon>Pseudomonadota</taxon>
        <taxon>Gammaproteobacteria</taxon>
        <taxon>SAR86 cluster</taxon>
    </lineage>
</organism>
<comment type="caution">
    <text evidence="2">The sequence shown here is derived from an EMBL/GenBank/DDBJ whole genome shotgun (WGS) entry which is preliminary data.</text>
</comment>
<evidence type="ECO:0008006" key="4">
    <source>
        <dbReference type="Google" id="ProtNLM"/>
    </source>
</evidence>
<protein>
    <recommendedName>
        <fullName evidence="4">ABM domain-containing protein</fullName>
    </recommendedName>
</protein>
<accession>A0A937I4Q4</accession>
<reference evidence="2" key="1">
    <citation type="submission" date="2020-10" db="EMBL/GenBank/DDBJ databases">
        <title>Microbiome of the Black Sea water column analyzed by genome centric metagenomics.</title>
        <authorList>
            <person name="Cabello-Yeves P.J."/>
            <person name="Callieri C."/>
            <person name="Picazo A."/>
            <person name="Mehrshad M."/>
            <person name="Haro-Moreno J.M."/>
            <person name="Roda-Garcia J."/>
            <person name="Dzembekova N."/>
            <person name="Slabakova V."/>
            <person name="Slabakova N."/>
            <person name="Moncheva S."/>
            <person name="Rodriguez-Valera F."/>
        </authorList>
    </citation>
    <scope>NUCLEOTIDE SEQUENCE</scope>
    <source>
        <strain evidence="2">BS307-5m-G49</strain>
    </source>
</reference>
<dbReference type="AlphaFoldDB" id="A0A937I4Q4"/>
<dbReference type="SUPFAM" id="SSF54909">
    <property type="entry name" value="Dimeric alpha+beta barrel"/>
    <property type="match status" value="1"/>
</dbReference>
<feature type="signal peptide" evidence="1">
    <location>
        <begin position="1"/>
        <end position="18"/>
    </location>
</feature>
<dbReference type="Proteomes" id="UP000744438">
    <property type="component" value="Unassembled WGS sequence"/>
</dbReference>
<dbReference type="InterPro" id="IPR011008">
    <property type="entry name" value="Dimeric_a/b-barrel"/>
</dbReference>
<evidence type="ECO:0000313" key="3">
    <source>
        <dbReference type="Proteomes" id="UP000744438"/>
    </source>
</evidence>
<name>A0A937I4Q4_9GAMM</name>
<feature type="chain" id="PRO_5037198928" description="ABM domain-containing protein" evidence="1">
    <location>
        <begin position="19"/>
        <end position="152"/>
    </location>
</feature>
<dbReference type="EMBL" id="JADHQC010000012">
    <property type="protein sequence ID" value="MBL6811798.1"/>
    <property type="molecule type" value="Genomic_DNA"/>
</dbReference>
<keyword evidence="1" id="KW-0732">Signal</keyword>
<gene>
    <name evidence="2" type="ORF">ISQ63_02810</name>
</gene>
<dbReference type="Gene3D" id="3.30.70.100">
    <property type="match status" value="1"/>
</dbReference>
<evidence type="ECO:0000256" key="1">
    <source>
        <dbReference type="SAM" id="SignalP"/>
    </source>
</evidence>
<proteinExistence type="predicted"/>
<evidence type="ECO:0000313" key="2">
    <source>
        <dbReference type="EMBL" id="MBL6811798.1"/>
    </source>
</evidence>
<sequence length="152" mass="17784">MKKLIALTALLISSYSWSMHHEKLDPIFFAIDFNVVAGKEKEAKNFTYKISKKVKKTEPLTIGYEYSFSSDGTKMYLLETYRNNAGAIAHMENFVGSEWEKEFFEYFELKSFSVLGNSNKKLKKALKDYTDDFRTLEGGFHRLHERVKKRLN</sequence>